<keyword evidence="3" id="KW-1185">Reference proteome</keyword>
<proteinExistence type="predicted"/>
<protein>
    <submittedName>
        <fullName evidence="2">Uncharacterized protein</fullName>
    </submittedName>
</protein>
<sequence>MRKQLWSAFERAVKELPDPAKVATKLPSTKEVRGRIKEAAEAVAGIAPDKKAAVRRAEANYRFVAEQAKGALGAAKSSAGAAAREAGAAKAMAERAARKGVEQARGAALESVEQARGAALESVAKAAARQIPGASVLEAAAPSRDAVVREGRKIAEDAMKGGADYAEKELGERMKPYVRKGFFWFWVWSLSAVFVFGVANALPRAILITSAEVAERRMKEEEEKGGGEEKRREG</sequence>
<comment type="caution">
    <text evidence="2">The sequence shown here is derived from an EMBL/GenBank/DDBJ whole genome shotgun (WGS) entry which is preliminary data.</text>
</comment>
<organism evidence="2 3">
    <name type="scientific">Tetraparma gracilis</name>
    <dbReference type="NCBI Taxonomy" id="2962635"/>
    <lineage>
        <taxon>Eukaryota</taxon>
        <taxon>Sar</taxon>
        <taxon>Stramenopiles</taxon>
        <taxon>Ochrophyta</taxon>
        <taxon>Bolidophyceae</taxon>
        <taxon>Parmales</taxon>
        <taxon>Triparmaceae</taxon>
        <taxon>Tetraparma</taxon>
    </lineage>
</organism>
<reference evidence="2 3" key="1">
    <citation type="journal article" date="2023" name="Commun. Biol.">
        <title>Genome analysis of Parmales, the sister group of diatoms, reveals the evolutionary specialization of diatoms from phago-mixotrophs to photoautotrophs.</title>
        <authorList>
            <person name="Ban H."/>
            <person name="Sato S."/>
            <person name="Yoshikawa S."/>
            <person name="Yamada K."/>
            <person name="Nakamura Y."/>
            <person name="Ichinomiya M."/>
            <person name="Sato N."/>
            <person name="Blanc-Mathieu R."/>
            <person name="Endo H."/>
            <person name="Kuwata A."/>
            <person name="Ogata H."/>
        </authorList>
    </citation>
    <scope>NUCLEOTIDE SEQUENCE [LARGE SCALE GENOMIC DNA]</scope>
</reference>
<evidence type="ECO:0000313" key="2">
    <source>
        <dbReference type="EMBL" id="GMI19320.1"/>
    </source>
</evidence>
<accession>A0ABQ6M4M3</accession>
<dbReference type="Proteomes" id="UP001165060">
    <property type="component" value="Unassembled WGS sequence"/>
</dbReference>
<keyword evidence="1" id="KW-0472">Membrane</keyword>
<name>A0ABQ6M4M3_9STRA</name>
<evidence type="ECO:0000313" key="3">
    <source>
        <dbReference type="Proteomes" id="UP001165060"/>
    </source>
</evidence>
<feature type="transmembrane region" description="Helical" evidence="1">
    <location>
        <begin position="182"/>
        <end position="202"/>
    </location>
</feature>
<evidence type="ECO:0000256" key="1">
    <source>
        <dbReference type="SAM" id="Phobius"/>
    </source>
</evidence>
<keyword evidence="1" id="KW-1133">Transmembrane helix</keyword>
<dbReference type="EMBL" id="BRYB01003708">
    <property type="protein sequence ID" value="GMI19320.1"/>
    <property type="molecule type" value="Genomic_DNA"/>
</dbReference>
<gene>
    <name evidence="2" type="ORF">TeGR_g12610</name>
</gene>
<keyword evidence="1" id="KW-0812">Transmembrane</keyword>